<name>A0AAJ1AG99_9BACT</name>
<comment type="caution">
    <text evidence="11">The sequence shown here is derived from an EMBL/GenBank/DDBJ whole genome shotgun (WGS) entry which is preliminary data.</text>
</comment>
<dbReference type="PANTHER" id="PTHR30372">
    <property type="entry name" value="LIPID-A-DISACCHARIDE SYNTHASE"/>
    <property type="match status" value="1"/>
</dbReference>
<evidence type="ECO:0000256" key="7">
    <source>
        <dbReference type="ARBA" id="ARBA00022679"/>
    </source>
</evidence>
<dbReference type="GO" id="GO:0005543">
    <property type="term" value="F:phospholipid binding"/>
    <property type="evidence" value="ECO:0007669"/>
    <property type="project" value="TreeGrafter"/>
</dbReference>
<dbReference type="Pfam" id="PF02684">
    <property type="entry name" value="LpxB"/>
    <property type="match status" value="1"/>
</dbReference>
<keyword evidence="6 10" id="KW-0328">Glycosyltransferase</keyword>
<gene>
    <name evidence="10 11" type="primary">lpxB</name>
    <name evidence="11" type="ORF">K8G79_01470</name>
</gene>
<dbReference type="Gene3D" id="3.40.50.2000">
    <property type="entry name" value="Glycogen Phosphorylase B"/>
    <property type="match status" value="2"/>
</dbReference>
<evidence type="ECO:0000256" key="3">
    <source>
        <dbReference type="ARBA" id="ARBA00020902"/>
    </source>
</evidence>
<dbReference type="GO" id="GO:0016020">
    <property type="term" value="C:membrane"/>
    <property type="evidence" value="ECO:0007669"/>
    <property type="project" value="GOC"/>
</dbReference>
<organism evidence="11 12">
    <name type="scientific">Candidatus Methylomirabilis tolerans</name>
    <dbReference type="NCBI Taxonomy" id="3123416"/>
    <lineage>
        <taxon>Bacteria</taxon>
        <taxon>Candidatus Methylomirabilota</taxon>
        <taxon>Candidatus Methylomirabilia</taxon>
        <taxon>Candidatus Methylomirabilales</taxon>
        <taxon>Candidatus Methylomirabilaceae</taxon>
        <taxon>Candidatus Methylomirabilis</taxon>
    </lineage>
</organism>
<evidence type="ECO:0000256" key="5">
    <source>
        <dbReference type="ARBA" id="ARBA00022556"/>
    </source>
</evidence>
<dbReference type="NCBIfam" id="TIGR00215">
    <property type="entry name" value="lpxB"/>
    <property type="match status" value="1"/>
</dbReference>
<evidence type="ECO:0000313" key="12">
    <source>
        <dbReference type="Proteomes" id="UP001197609"/>
    </source>
</evidence>
<dbReference type="EC" id="2.4.1.182" evidence="2 10"/>
<dbReference type="PANTHER" id="PTHR30372:SF4">
    <property type="entry name" value="LIPID-A-DISACCHARIDE SYNTHASE, MITOCHONDRIAL-RELATED"/>
    <property type="match status" value="1"/>
</dbReference>
<comment type="pathway">
    <text evidence="10">Bacterial outer membrane biogenesis; LPS lipid A biosynthesis.</text>
</comment>
<dbReference type="InterPro" id="IPR003835">
    <property type="entry name" value="Glyco_trans_19"/>
</dbReference>
<evidence type="ECO:0000256" key="8">
    <source>
        <dbReference type="ARBA" id="ARBA00023098"/>
    </source>
</evidence>
<sequence length="390" mass="43558">MRDGRILIVAGESSGDLHAAAVVTELRRRAPHLLIEGIGGDRMRQAGVRLYAHASDLAVVGLIEVASRLSAIWRAYRSMTRYLRDRRPDLVILVDFPDFNLRLARRAFRLGIPVVYFISPQVWAWRAGRVRSIAKYVRRLLIIFPFEEDFYRERGVEALYVGHPLLDQLTPLPLMDEARRRLALEGTAPILGLLPGSRVGEIARHLPLLLKSARQLMVGQPDLRIIIAVADGLPLDLIGSWLNREAVSARVVQGRTYEVMAASDLILVASGTATMEAAIIGTPMVIVYRLAFFSWLFARLLIRVPHIGMVNLVAGRRVAPELIQFDATPERITDEARRLLLSAEQRLRMRQELGEVRNRLGPPGALGRTVDAILECLQSGAVEEMAVQRG</sequence>
<protein>
    <recommendedName>
        <fullName evidence="3 10">Lipid-A-disaccharide synthase</fullName>
        <ecNumber evidence="2 10">2.4.1.182</ecNumber>
    </recommendedName>
</protein>
<evidence type="ECO:0000256" key="1">
    <source>
        <dbReference type="ARBA" id="ARBA00002056"/>
    </source>
</evidence>
<evidence type="ECO:0000256" key="4">
    <source>
        <dbReference type="ARBA" id="ARBA00022516"/>
    </source>
</evidence>
<evidence type="ECO:0000256" key="10">
    <source>
        <dbReference type="HAMAP-Rule" id="MF_00392"/>
    </source>
</evidence>
<dbReference type="SUPFAM" id="SSF53756">
    <property type="entry name" value="UDP-Glycosyltransferase/glycogen phosphorylase"/>
    <property type="match status" value="1"/>
</dbReference>
<dbReference type="EMBL" id="JAIOIU010000018">
    <property type="protein sequence ID" value="MBZ0158812.1"/>
    <property type="molecule type" value="Genomic_DNA"/>
</dbReference>
<keyword evidence="8 10" id="KW-0443">Lipid metabolism</keyword>
<comment type="function">
    <text evidence="1 10">Condensation of UDP-2,3-diacylglucosamine and 2,3-diacylglucosamine-1-phosphate to form lipid A disaccharide, a precursor of lipid A, a phosphorylated glycolipid that anchors the lipopolysaccharide to the outer membrane of the cell.</text>
</comment>
<proteinExistence type="inferred from homology"/>
<evidence type="ECO:0000256" key="6">
    <source>
        <dbReference type="ARBA" id="ARBA00022676"/>
    </source>
</evidence>
<reference evidence="11 12" key="1">
    <citation type="journal article" date="2021" name="bioRxiv">
        <title>Unraveling nitrogen, sulfur and carbon metabolic pathways and microbial community transcriptional responses to substrate deprivation and toxicity stresses in a bioreactor mimicking anoxic brackish coastal sediment conditions.</title>
        <authorList>
            <person name="Martins P.D."/>
            <person name="Echeveste M.J."/>
            <person name="Arshad A."/>
            <person name="Kurth J."/>
            <person name="Ouboter H."/>
            <person name="Jetten M.S.M."/>
            <person name="Welte C.U."/>
        </authorList>
    </citation>
    <scope>NUCLEOTIDE SEQUENCE [LARGE SCALE GENOMIC DNA]</scope>
    <source>
        <strain evidence="11">MAG_38</strain>
    </source>
</reference>
<evidence type="ECO:0000256" key="9">
    <source>
        <dbReference type="ARBA" id="ARBA00048975"/>
    </source>
</evidence>
<keyword evidence="7 10" id="KW-0808">Transferase</keyword>
<keyword evidence="4 10" id="KW-0444">Lipid biosynthesis</keyword>
<evidence type="ECO:0000256" key="2">
    <source>
        <dbReference type="ARBA" id="ARBA00012687"/>
    </source>
</evidence>
<comment type="similarity">
    <text evidence="10">Belongs to the LpxB family.</text>
</comment>
<dbReference type="Proteomes" id="UP001197609">
    <property type="component" value="Unassembled WGS sequence"/>
</dbReference>
<accession>A0AAJ1AG99</accession>
<dbReference type="HAMAP" id="MF_00392">
    <property type="entry name" value="LpxB"/>
    <property type="match status" value="1"/>
</dbReference>
<dbReference type="GO" id="GO:0008915">
    <property type="term" value="F:lipid-A-disaccharide synthase activity"/>
    <property type="evidence" value="ECO:0007669"/>
    <property type="project" value="UniProtKB-UniRule"/>
</dbReference>
<evidence type="ECO:0000313" key="11">
    <source>
        <dbReference type="EMBL" id="MBZ0158812.1"/>
    </source>
</evidence>
<comment type="catalytic activity">
    <reaction evidence="9 10">
        <text>a lipid X + a UDP-2-N,3-O-bis[(3R)-3-hydroxyacyl]-alpha-D-glucosamine = a lipid A disaccharide + UDP + H(+)</text>
        <dbReference type="Rhea" id="RHEA:67828"/>
        <dbReference type="ChEBI" id="CHEBI:15378"/>
        <dbReference type="ChEBI" id="CHEBI:58223"/>
        <dbReference type="ChEBI" id="CHEBI:137748"/>
        <dbReference type="ChEBI" id="CHEBI:176338"/>
        <dbReference type="ChEBI" id="CHEBI:176343"/>
        <dbReference type="EC" id="2.4.1.182"/>
    </reaction>
</comment>
<dbReference type="GO" id="GO:0009245">
    <property type="term" value="P:lipid A biosynthetic process"/>
    <property type="evidence" value="ECO:0007669"/>
    <property type="project" value="UniProtKB-UniRule"/>
</dbReference>
<dbReference type="AlphaFoldDB" id="A0AAJ1AG99"/>
<keyword evidence="5 10" id="KW-0441">Lipid A biosynthesis</keyword>